<gene>
    <name evidence="1" type="ORF">C8F04DRAFT_88693</name>
</gene>
<dbReference type="AlphaFoldDB" id="A0AAD6WY16"/>
<protein>
    <recommendedName>
        <fullName evidence="3">F-box domain-containing protein</fullName>
    </recommendedName>
</protein>
<evidence type="ECO:0000313" key="2">
    <source>
        <dbReference type="Proteomes" id="UP001218188"/>
    </source>
</evidence>
<comment type="caution">
    <text evidence="1">The sequence shown here is derived from an EMBL/GenBank/DDBJ whole genome shotgun (WGS) entry which is preliminary data.</text>
</comment>
<dbReference type="SUPFAM" id="SSF52047">
    <property type="entry name" value="RNI-like"/>
    <property type="match status" value="1"/>
</dbReference>
<proteinExistence type="predicted"/>
<accession>A0AAD6WY16</accession>
<keyword evidence="2" id="KW-1185">Reference proteome</keyword>
<sequence length="386" mass="43097">MTGDNPLQQDHGCWLGLPLEIFQSILSLGFGFYFANRDGFIRTRTSAMGVCRSWNDLIVTSGQFWACYSPNTDKLFHEVDLWSSRFGSSLTDFRISFDTDHLVRRGRTTVEDLASFVALHAHRMRSLYFDVEDDYFLPLVASSLIRARAPHLRVLVFHRSARFFTTRPRQQFPPAFCSFDGIPDLRVLKLTDFSFTWRHPSLFFRLTTLVISKLSPDMVPTPKGLRTALVSAPLLTLFSVRRVASRRGAEPLAPFVLPFLRELDLCFCGEQGIAAVLSVCHLPSLVVVSIAFQSPADLDMLLECPQILAVARQFHGSGLLYSSSRKPELFGTLLSVNNVYIFDGGRALFEGLGFAGSDASNSACPAMSSITVSNISFREIHGFLTS</sequence>
<dbReference type="EMBL" id="JARJCM010000122">
    <property type="protein sequence ID" value="KAJ7027576.1"/>
    <property type="molecule type" value="Genomic_DNA"/>
</dbReference>
<evidence type="ECO:0008006" key="3">
    <source>
        <dbReference type="Google" id="ProtNLM"/>
    </source>
</evidence>
<dbReference type="Proteomes" id="UP001218188">
    <property type="component" value="Unassembled WGS sequence"/>
</dbReference>
<evidence type="ECO:0000313" key="1">
    <source>
        <dbReference type="EMBL" id="KAJ7027576.1"/>
    </source>
</evidence>
<reference evidence="1" key="1">
    <citation type="submission" date="2023-03" db="EMBL/GenBank/DDBJ databases">
        <title>Massive genome expansion in bonnet fungi (Mycena s.s.) driven by repeated elements and novel gene families across ecological guilds.</title>
        <authorList>
            <consortium name="Lawrence Berkeley National Laboratory"/>
            <person name="Harder C.B."/>
            <person name="Miyauchi S."/>
            <person name="Viragh M."/>
            <person name="Kuo A."/>
            <person name="Thoen E."/>
            <person name="Andreopoulos B."/>
            <person name="Lu D."/>
            <person name="Skrede I."/>
            <person name="Drula E."/>
            <person name="Henrissat B."/>
            <person name="Morin E."/>
            <person name="Kohler A."/>
            <person name="Barry K."/>
            <person name="LaButti K."/>
            <person name="Morin E."/>
            <person name="Salamov A."/>
            <person name="Lipzen A."/>
            <person name="Mereny Z."/>
            <person name="Hegedus B."/>
            <person name="Baldrian P."/>
            <person name="Stursova M."/>
            <person name="Weitz H."/>
            <person name="Taylor A."/>
            <person name="Grigoriev I.V."/>
            <person name="Nagy L.G."/>
            <person name="Martin F."/>
            <person name="Kauserud H."/>
        </authorList>
    </citation>
    <scope>NUCLEOTIDE SEQUENCE</scope>
    <source>
        <strain evidence="1">CBHHK200</strain>
    </source>
</reference>
<name>A0AAD6WY16_9AGAR</name>
<organism evidence="1 2">
    <name type="scientific">Mycena alexandri</name>
    <dbReference type="NCBI Taxonomy" id="1745969"/>
    <lineage>
        <taxon>Eukaryota</taxon>
        <taxon>Fungi</taxon>
        <taxon>Dikarya</taxon>
        <taxon>Basidiomycota</taxon>
        <taxon>Agaricomycotina</taxon>
        <taxon>Agaricomycetes</taxon>
        <taxon>Agaricomycetidae</taxon>
        <taxon>Agaricales</taxon>
        <taxon>Marasmiineae</taxon>
        <taxon>Mycenaceae</taxon>
        <taxon>Mycena</taxon>
    </lineage>
</organism>